<evidence type="ECO:0000313" key="3">
    <source>
        <dbReference type="Proteomes" id="UP001176941"/>
    </source>
</evidence>
<accession>A0ABN8YEI1</accession>
<feature type="compositionally biased region" description="Basic and acidic residues" evidence="1">
    <location>
        <begin position="295"/>
        <end position="312"/>
    </location>
</feature>
<feature type="compositionally biased region" description="Basic and acidic residues" evidence="1">
    <location>
        <begin position="384"/>
        <end position="393"/>
    </location>
</feature>
<reference evidence="2" key="1">
    <citation type="submission" date="2023-04" db="EMBL/GenBank/DDBJ databases">
        <authorList>
            <consortium name="ELIXIR-Norway"/>
        </authorList>
    </citation>
    <scope>NUCLEOTIDE SEQUENCE [LARGE SCALE GENOMIC DNA]</scope>
</reference>
<evidence type="ECO:0000256" key="1">
    <source>
        <dbReference type="SAM" id="MobiDB-lite"/>
    </source>
</evidence>
<dbReference type="EMBL" id="OX459955">
    <property type="protein sequence ID" value="CAI9159977.1"/>
    <property type="molecule type" value="Genomic_DNA"/>
</dbReference>
<feature type="region of interest" description="Disordered" evidence="1">
    <location>
        <begin position="48"/>
        <end position="86"/>
    </location>
</feature>
<protein>
    <submittedName>
        <fullName evidence="2">Uncharacterized protein</fullName>
    </submittedName>
</protein>
<feature type="compositionally biased region" description="Gly residues" evidence="1">
    <location>
        <begin position="55"/>
        <end position="66"/>
    </location>
</feature>
<feature type="region of interest" description="Disordered" evidence="1">
    <location>
        <begin position="187"/>
        <end position="242"/>
    </location>
</feature>
<keyword evidence="3" id="KW-1185">Reference proteome</keyword>
<organism evidence="2 3">
    <name type="scientific">Rangifer tarandus platyrhynchus</name>
    <name type="common">Svalbard reindeer</name>
    <dbReference type="NCBI Taxonomy" id="3082113"/>
    <lineage>
        <taxon>Eukaryota</taxon>
        <taxon>Metazoa</taxon>
        <taxon>Chordata</taxon>
        <taxon>Craniata</taxon>
        <taxon>Vertebrata</taxon>
        <taxon>Euteleostomi</taxon>
        <taxon>Mammalia</taxon>
        <taxon>Eutheria</taxon>
        <taxon>Laurasiatheria</taxon>
        <taxon>Artiodactyla</taxon>
        <taxon>Ruminantia</taxon>
        <taxon>Pecora</taxon>
        <taxon>Cervidae</taxon>
        <taxon>Odocoileinae</taxon>
        <taxon>Rangifer</taxon>
    </lineage>
</organism>
<name>A0ABN8YEI1_RANTA</name>
<feature type="compositionally biased region" description="Low complexity" evidence="1">
    <location>
        <begin position="323"/>
        <end position="336"/>
    </location>
</feature>
<sequence>MRGSAQMVPGSPCGVLRKQVLWECFLPPGAAGGQAGEVGLSSTTVRQPVQLSGSHGSGHGSTGRGWTGPHRPRARPPQSQDCSPGWGQAWRPWMALQRQTLSPVHTPLPQTRKLLLLVHPCSSDKRKTPSPRLAAAPSPALGRDVITHAAGMSAGPCKSSLSPGVESQRGPRVWSWGLTLTETRVGAQAQSSLNTEKVGVHSSPPQPAGDALARNSTAECPRRDQPQSQPSASESPRNMPERSCAQRGAFLSMRCGACAEGSLFNACHPGSPSPGKGASGGRKVSWAPFQVELEAPEREGAPAQLRVEDNAKRSPGRSHGARVQPVHPVQPSQQGPRCAGSAPPSRAQGPAHRGCRYASTAACTQGIEPEGRVPEARPAGPPDAPRRGGRDPS</sequence>
<proteinExistence type="predicted"/>
<dbReference type="Proteomes" id="UP001176941">
    <property type="component" value="Chromosome 19"/>
</dbReference>
<feature type="compositionally biased region" description="Low complexity" evidence="1">
    <location>
        <begin position="226"/>
        <end position="236"/>
    </location>
</feature>
<evidence type="ECO:0000313" key="2">
    <source>
        <dbReference type="EMBL" id="CAI9159977.1"/>
    </source>
</evidence>
<gene>
    <name evidence="2" type="ORF">MRATA1EN1_LOCUS8939</name>
</gene>
<feature type="region of interest" description="Disordered" evidence="1">
    <location>
        <begin position="294"/>
        <end position="393"/>
    </location>
</feature>